<evidence type="ECO:0000256" key="2">
    <source>
        <dbReference type="SAM" id="SignalP"/>
    </source>
</evidence>
<organism evidence="3 4">
    <name type="scientific">Prosthecobacter algae</name>
    <dbReference type="NCBI Taxonomy" id="1144682"/>
    <lineage>
        <taxon>Bacteria</taxon>
        <taxon>Pseudomonadati</taxon>
        <taxon>Verrucomicrobiota</taxon>
        <taxon>Verrucomicrobiia</taxon>
        <taxon>Verrucomicrobiales</taxon>
        <taxon>Verrucomicrobiaceae</taxon>
        <taxon>Prosthecobacter</taxon>
    </lineage>
</organism>
<keyword evidence="1" id="KW-0812">Transmembrane</keyword>
<evidence type="ECO:0000313" key="4">
    <source>
        <dbReference type="Proteomes" id="UP001499852"/>
    </source>
</evidence>
<feature type="chain" id="PRO_5047324671" description="LPXTG-motif cell wall-anchored protein" evidence="2">
    <location>
        <begin position="23"/>
        <end position="510"/>
    </location>
</feature>
<dbReference type="EMBL" id="BAABIA010000001">
    <property type="protein sequence ID" value="GAA5133141.1"/>
    <property type="molecule type" value="Genomic_DNA"/>
</dbReference>
<evidence type="ECO:0008006" key="5">
    <source>
        <dbReference type="Google" id="ProtNLM"/>
    </source>
</evidence>
<keyword evidence="1" id="KW-1133">Transmembrane helix</keyword>
<keyword evidence="1" id="KW-0472">Membrane</keyword>
<evidence type="ECO:0000256" key="1">
    <source>
        <dbReference type="SAM" id="Phobius"/>
    </source>
</evidence>
<sequence>MKLSRSRIAMLAFLCGTSLLQADILILKNGTKVEGNILNESPTAIRMKYRLTPKIWDEKDFQMTEIQQVIKQTPQEVELIELKKLIPTEDLIPADKYEQLIQDRVRPFINKYQGTPEAKEAEGIATTLQEEKKRVSNGELKMEGRWLNAGEAKGEQYNIQAYKLHEEMKAQMAKFEWTEALTIFDKFSKSRPPYTASTYYPAVVADAKICMEKLGAQLSKMALEQPALLKQREDGLKKLADTDKQRTKAAIDDEKGKWRAQSDAQRRANVRWIEPYKYDLPSILAAQKVVVGELTKLEATNLEEMKVRNEAFVAVYRKIGEGDYAGGAAAYERVQGFSNVTEYREIVADLKAQLLKLYGELVRKGSSGPAPVSGSSAVTGQTSSSVDDRVARILAASNGGQPAAAPGTAAPATVPAAAPAMAAPGAAPAPGAAAVPVTTPAVAPAAVPATNPAVQQRPAVAPAPQVQAPVAAPVYAPPAEESNVQTYIMVGMGALLVLFGILAFKKKKTE</sequence>
<name>A0ABP9NSF8_9BACT</name>
<keyword evidence="4" id="KW-1185">Reference proteome</keyword>
<comment type="caution">
    <text evidence="3">The sequence shown here is derived from an EMBL/GenBank/DDBJ whole genome shotgun (WGS) entry which is preliminary data.</text>
</comment>
<gene>
    <name evidence="3" type="ORF">GCM10023213_02430</name>
</gene>
<feature type="transmembrane region" description="Helical" evidence="1">
    <location>
        <begin position="486"/>
        <end position="504"/>
    </location>
</feature>
<proteinExistence type="predicted"/>
<dbReference type="NCBIfam" id="NF041881">
    <property type="entry name" value="PTPDL_fam"/>
    <property type="match status" value="1"/>
</dbReference>
<evidence type="ECO:0000313" key="3">
    <source>
        <dbReference type="EMBL" id="GAA5133141.1"/>
    </source>
</evidence>
<accession>A0ABP9NSF8</accession>
<protein>
    <recommendedName>
        <fullName evidence="5">LPXTG-motif cell wall-anchored protein</fullName>
    </recommendedName>
</protein>
<keyword evidence="2" id="KW-0732">Signal</keyword>
<dbReference type="RefSeq" id="WP_345734544.1">
    <property type="nucleotide sequence ID" value="NZ_BAABIA010000001.1"/>
</dbReference>
<feature type="signal peptide" evidence="2">
    <location>
        <begin position="1"/>
        <end position="22"/>
    </location>
</feature>
<dbReference type="Proteomes" id="UP001499852">
    <property type="component" value="Unassembled WGS sequence"/>
</dbReference>
<reference evidence="4" key="1">
    <citation type="journal article" date="2019" name="Int. J. Syst. Evol. Microbiol.">
        <title>The Global Catalogue of Microorganisms (GCM) 10K type strain sequencing project: providing services to taxonomists for standard genome sequencing and annotation.</title>
        <authorList>
            <consortium name="The Broad Institute Genomics Platform"/>
            <consortium name="The Broad Institute Genome Sequencing Center for Infectious Disease"/>
            <person name="Wu L."/>
            <person name="Ma J."/>
        </authorList>
    </citation>
    <scope>NUCLEOTIDE SEQUENCE [LARGE SCALE GENOMIC DNA]</scope>
    <source>
        <strain evidence="4">JCM 18053</strain>
    </source>
</reference>